<evidence type="ECO:0000256" key="3">
    <source>
        <dbReference type="ARBA" id="ARBA00022692"/>
    </source>
</evidence>
<feature type="transmembrane region" description="Helical" evidence="6">
    <location>
        <begin position="390"/>
        <end position="408"/>
    </location>
</feature>
<keyword evidence="4 6" id="KW-1133">Transmembrane helix</keyword>
<dbReference type="EMBL" id="HBGY01011082">
    <property type="protein sequence ID" value="CAD9569875.1"/>
    <property type="molecule type" value="Transcribed_RNA"/>
</dbReference>
<accession>A0A7S2K8X4</accession>
<feature type="transmembrane region" description="Helical" evidence="6">
    <location>
        <begin position="281"/>
        <end position="298"/>
    </location>
</feature>
<dbReference type="Pfam" id="PF08449">
    <property type="entry name" value="UAA"/>
    <property type="match status" value="1"/>
</dbReference>
<evidence type="ECO:0000256" key="5">
    <source>
        <dbReference type="ARBA" id="ARBA00023136"/>
    </source>
</evidence>
<evidence type="ECO:0000256" key="2">
    <source>
        <dbReference type="ARBA" id="ARBA00022448"/>
    </source>
</evidence>
<dbReference type="GO" id="GO:0005789">
    <property type="term" value="C:endoplasmic reticulum membrane"/>
    <property type="evidence" value="ECO:0007669"/>
    <property type="project" value="TreeGrafter"/>
</dbReference>
<sequence>MDFATVASIQRSLLENFSGGGDGVGAAGTVIEGKQPLFSPSAEAELYLLATNFLLYVALIIITTLIAKVYFPESLDPSLRVHASVDIPEPVKVEYRRKSLSGDDEEEDEEGARLLEMAELKDQSGSNVSSSRTISAFGVDFEFDQKTTPKLLVLKRLLFCCLMLNMTFVTWGVLQERMLTRRYPRITGEYFTYSYALVFSNRFWTFLLATALLFLLQPQRSKSVIIYEYSFPSVSNLLSSWCQYEALRYVSFPATTLFKSFKLAPVMLMGKLLGNKEYPQYDYVVALVIGGGIALFMSSTDDLHFGYDAYGEKEEHTLTGIMLLCLYLLFDSFTGQWQSKMFTRHKDLSVMEMLFATSAFSTVLSLITLVHTKELWPALDFVVRHQEIHLHFFLFSICSTIGQLMIFYTIKNFGAVVFALIMTVRVLVSIAISCVLYGHNVTSTGFLGMALVVCGVLYRIKRKAEGEKLLRWAGIDDDKAPELVNEWHEHLDM</sequence>
<protein>
    <submittedName>
        <fullName evidence="7">Uncharacterized protein</fullName>
    </submittedName>
</protein>
<name>A0A7S2K8X4_9STRA</name>
<feature type="transmembrane region" description="Helical" evidence="6">
    <location>
        <begin position="156"/>
        <end position="174"/>
    </location>
</feature>
<comment type="subcellular location">
    <subcellularLocation>
        <location evidence="1">Membrane</location>
        <topology evidence="1">Multi-pass membrane protein</topology>
    </subcellularLocation>
</comment>
<proteinExistence type="predicted"/>
<dbReference type="PANTHER" id="PTHR10778:SF13">
    <property type="entry name" value="ADENOSINE 3'-PHOSPHO 5'-PHOSPHOSULFATE TRANSPORTER 1"/>
    <property type="match status" value="1"/>
</dbReference>
<feature type="transmembrane region" description="Helical" evidence="6">
    <location>
        <begin position="349"/>
        <end position="370"/>
    </location>
</feature>
<keyword evidence="2" id="KW-0813">Transport</keyword>
<feature type="transmembrane region" description="Helical" evidence="6">
    <location>
        <begin position="415"/>
        <end position="438"/>
    </location>
</feature>
<feature type="transmembrane region" description="Helical" evidence="6">
    <location>
        <begin position="46"/>
        <end position="71"/>
    </location>
</feature>
<evidence type="ECO:0000256" key="4">
    <source>
        <dbReference type="ARBA" id="ARBA00022989"/>
    </source>
</evidence>
<reference evidence="7" key="1">
    <citation type="submission" date="2021-01" db="EMBL/GenBank/DDBJ databases">
        <authorList>
            <person name="Corre E."/>
            <person name="Pelletier E."/>
            <person name="Niang G."/>
            <person name="Scheremetjew M."/>
            <person name="Finn R."/>
            <person name="Kale V."/>
            <person name="Holt S."/>
            <person name="Cochrane G."/>
            <person name="Meng A."/>
            <person name="Brown T."/>
            <person name="Cohen L."/>
        </authorList>
    </citation>
    <scope>NUCLEOTIDE SEQUENCE</scope>
    <source>
        <strain evidence="7">B650</strain>
    </source>
</reference>
<feature type="transmembrane region" description="Helical" evidence="6">
    <location>
        <begin position="318"/>
        <end position="337"/>
    </location>
</feature>
<evidence type="ECO:0000256" key="1">
    <source>
        <dbReference type="ARBA" id="ARBA00004141"/>
    </source>
</evidence>
<dbReference type="SUPFAM" id="SSF103481">
    <property type="entry name" value="Multidrug resistance efflux transporter EmrE"/>
    <property type="match status" value="1"/>
</dbReference>
<dbReference type="AlphaFoldDB" id="A0A7S2K8X4"/>
<keyword evidence="3 6" id="KW-0812">Transmembrane</keyword>
<keyword evidence="5 6" id="KW-0472">Membrane</keyword>
<dbReference type="GO" id="GO:0046964">
    <property type="term" value="F:3'-phosphoadenosine 5'-phosphosulfate transmembrane transporter activity"/>
    <property type="evidence" value="ECO:0007669"/>
    <property type="project" value="TreeGrafter"/>
</dbReference>
<evidence type="ECO:0000256" key="6">
    <source>
        <dbReference type="SAM" id="Phobius"/>
    </source>
</evidence>
<gene>
    <name evidence="7" type="ORF">LDAN0321_LOCUS7022</name>
</gene>
<feature type="transmembrane region" description="Helical" evidence="6">
    <location>
        <begin position="444"/>
        <end position="460"/>
    </location>
</feature>
<dbReference type="InterPro" id="IPR037185">
    <property type="entry name" value="EmrE-like"/>
</dbReference>
<dbReference type="GO" id="GO:0000139">
    <property type="term" value="C:Golgi membrane"/>
    <property type="evidence" value="ECO:0007669"/>
    <property type="project" value="TreeGrafter"/>
</dbReference>
<organism evidence="7">
    <name type="scientific">Leptocylindrus danicus</name>
    <dbReference type="NCBI Taxonomy" id="163516"/>
    <lineage>
        <taxon>Eukaryota</taxon>
        <taxon>Sar</taxon>
        <taxon>Stramenopiles</taxon>
        <taxon>Ochrophyta</taxon>
        <taxon>Bacillariophyta</taxon>
        <taxon>Coscinodiscophyceae</taxon>
        <taxon>Chaetocerotophycidae</taxon>
        <taxon>Leptocylindrales</taxon>
        <taxon>Leptocylindraceae</taxon>
        <taxon>Leptocylindrus</taxon>
    </lineage>
</organism>
<dbReference type="InterPro" id="IPR013657">
    <property type="entry name" value="SCL35B1-4/HUT1"/>
</dbReference>
<evidence type="ECO:0000313" key="7">
    <source>
        <dbReference type="EMBL" id="CAD9569875.1"/>
    </source>
</evidence>
<feature type="transmembrane region" description="Helical" evidence="6">
    <location>
        <begin position="194"/>
        <end position="216"/>
    </location>
</feature>
<dbReference type="PANTHER" id="PTHR10778">
    <property type="entry name" value="SOLUTE CARRIER FAMILY 35 MEMBER B"/>
    <property type="match status" value="1"/>
</dbReference>